<proteinExistence type="predicted"/>
<protein>
    <submittedName>
        <fullName evidence="1">Uncharacterized protein</fullName>
    </submittedName>
</protein>
<name>A0A3M7T8A9_BRAPC</name>
<gene>
    <name evidence="1" type="ORF">BpHYR1_010549</name>
</gene>
<evidence type="ECO:0000313" key="1">
    <source>
        <dbReference type="EMBL" id="RNA44272.1"/>
    </source>
</evidence>
<dbReference type="EMBL" id="REGN01000126">
    <property type="protein sequence ID" value="RNA44272.1"/>
    <property type="molecule type" value="Genomic_DNA"/>
</dbReference>
<reference evidence="1 2" key="1">
    <citation type="journal article" date="2018" name="Sci. Rep.">
        <title>Genomic signatures of local adaptation to the degree of environmental predictability in rotifers.</title>
        <authorList>
            <person name="Franch-Gras L."/>
            <person name="Hahn C."/>
            <person name="Garcia-Roger E.M."/>
            <person name="Carmona M.J."/>
            <person name="Serra M."/>
            <person name="Gomez A."/>
        </authorList>
    </citation>
    <scope>NUCLEOTIDE SEQUENCE [LARGE SCALE GENOMIC DNA]</scope>
    <source>
        <strain evidence="1">HYR1</strain>
    </source>
</reference>
<keyword evidence="2" id="KW-1185">Reference proteome</keyword>
<organism evidence="1 2">
    <name type="scientific">Brachionus plicatilis</name>
    <name type="common">Marine rotifer</name>
    <name type="synonym">Brachionus muelleri</name>
    <dbReference type="NCBI Taxonomy" id="10195"/>
    <lineage>
        <taxon>Eukaryota</taxon>
        <taxon>Metazoa</taxon>
        <taxon>Spiralia</taxon>
        <taxon>Gnathifera</taxon>
        <taxon>Rotifera</taxon>
        <taxon>Eurotatoria</taxon>
        <taxon>Monogononta</taxon>
        <taxon>Pseudotrocha</taxon>
        <taxon>Ploima</taxon>
        <taxon>Brachionidae</taxon>
        <taxon>Brachionus</taxon>
    </lineage>
</organism>
<dbReference type="AlphaFoldDB" id="A0A3M7T8A9"/>
<evidence type="ECO:0000313" key="2">
    <source>
        <dbReference type="Proteomes" id="UP000276133"/>
    </source>
</evidence>
<accession>A0A3M7T8A9</accession>
<comment type="caution">
    <text evidence="1">The sequence shown here is derived from an EMBL/GenBank/DDBJ whole genome shotgun (WGS) entry which is preliminary data.</text>
</comment>
<sequence length="64" mass="7238">MPPLRPSVSNMYLDMNAPIIPPTTNKQLTSVHISSDLFTFWKRKLSLLINSLSMSVGEFITLML</sequence>
<dbReference type="Proteomes" id="UP000276133">
    <property type="component" value="Unassembled WGS sequence"/>
</dbReference>